<evidence type="ECO:0000256" key="1">
    <source>
        <dbReference type="ARBA" id="ARBA00009108"/>
    </source>
</evidence>
<dbReference type="Proteomes" id="UP000533598">
    <property type="component" value="Unassembled WGS sequence"/>
</dbReference>
<dbReference type="AlphaFoldDB" id="A0A7W7CAM3"/>
<dbReference type="PANTHER" id="PTHR37313">
    <property type="entry name" value="UPF0749 PROTEIN RV1825"/>
    <property type="match status" value="1"/>
</dbReference>
<dbReference type="EMBL" id="JACHMH010000001">
    <property type="protein sequence ID" value="MBB4677580.1"/>
    <property type="molecule type" value="Genomic_DNA"/>
</dbReference>
<comment type="similarity">
    <text evidence="1">Belongs to the UPF0749 family.</text>
</comment>
<feature type="transmembrane region" description="Helical" evidence="3">
    <location>
        <begin position="24"/>
        <end position="43"/>
    </location>
</feature>
<dbReference type="PANTHER" id="PTHR37313:SF2">
    <property type="entry name" value="UPF0749 PROTEIN YLXX"/>
    <property type="match status" value="1"/>
</dbReference>
<sequence>MAEPESPKRVGAKHRLVRIRDNRWVTGSTMVLLCLVLGVALVAQVRRTQTGEGLAEARPQDLIVLLDGLQTKEAALRKEIAESEATLRRLQEGGTASAAALDEARRRVTALAVLTGTVPVAGPGLRVEINDGTGKLGPEVLLDVIQELRNAGAEALQAGPVRVGVDTALTGADGLIRIDGTTLTLPYVITAIGDPPTLAAALNIPGGVVDTVERKGGSTRIQQQERVEITALRAERKQKYARPAG</sequence>
<keyword evidence="3" id="KW-1133">Transmembrane helix</keyword>
<keyword evidence="2" id="KW-0175">Coiled coil</keyword>
<comment type="caution">
    <text evidence="4">The sequence shown here is derived from an EMBL/GenBank/DDBJ whole genome shotgun (WGS) entry which is preliminary data.</text>
</comment>
<evidence type="ECO:0000313" key="5">
    <source>
        <dbReference type="Proteomes" id="UP000533598"/>
    </source>
</evidence>
<keyword evidence="3" id="KW-0812">Transmembrane</keyword>
<evidence type="ECO:0000256" key="2">
    <source>
        <dbReference type="SAM" id="Coils"/>
    </source>
</evidence>
<reference evidence="4 5" key="1">
    <citation type="submission" date="2020-08" db="EMBL/GenBank/DDBJ databases">
        <title>Sequencing the genomes of 1000 actinobacteria strains.</title>
        <authorList>
            <person name="Klenk H.-P."/>
        </authorList>
    </citation>
    <scope>NUCLEOTIDE SEQUENCE [LARGE SCALE GENOMIC DNA]</scope>
    <source>
        <strain evidence="4 5">DSM 44230</strain>
    </source>
</reference>
<accession>A0A7W7CAM3</accession>
<gene>
    <name evidence="4" type="ORF">HNR67_003698</name>
</gene>
<protein>
    <submittedName>
        <fullName evidence="4">Uncharacterized protein YlxW (UPF0749 family)</fullName>
    </submittedName>
</protein>
<feature type="coiled-coil region" evidence="2">
    <location>
        <begin position="66"/>
        <end position="93"/>
    </location>
</feature>
<dbReference type="GO" id="GO:0005886">
    <property type="term" value="C:plasma membrane"/>
    <property type="evidence" value="ECO:0007669"/>
    <property type="project" value="TreeGrafter"/>
</dbReference>
<evidence type="ECO:0000313" key="4">
    <source>
        <dbReference type="EMBL" id="MBB4677580.1"/>
    </source>
</evidence>
<proteinExistence type="inferred from homology"/>
<dbReference type="Gene3D" id="3.30.70.1880">
    <property type="entry name" value="Protein of unknown function DUF881"/>
    <property type="match status" value="1"/>
</dbReference>
<evidence type="ECO:0000256" key="3">
    <source>
        <dbReference type="SAM" id="Phobius"/>
    </source>
</evidence>
<dbReference type="Pfam" id="PF05949">
    <property type="entry name" value="DUF881"/>
    <property type="match status" value="1"/>
</dbReference>
<keyword evidence="5" id="KW-1185">Reference proteome</keyword>
<dbReference type="RefSeq" id="WP_185003508.1">
    <property type="nucleotide sequence ID" value="NZ_BAAAUI010000047.1"/>
</dbReference>
<organism evidence="4 5">
    <name type="scientific">Crossiella cryophila</name>
    <dbReference type="NCBI Taxonomy" id="43355"/>
    <lineage>
        <taxon>Bacteria</taxon>
        <taxon>Bacillati</taxon>
        <taxon>Actinomycetota</taxon>
        <taxon>Actinomycetes</taxon>
        <taxon>Pseudonocardiales</taxon>
        <taxon>Pseudonocardiaceae</taxon>
        <taxon>Crossiella</taxon>
    </lineage>
</organism>
<keyword evidence="3" id="KW-0472">Membrane</keyword>
<name>A0A7W7CAM3_9PSEU</name>
<dbReference type="InterPro" id="IPR010273">
    <property type="entry name" value="DUF881"/>
</dbReference>